<dbReference type="Proteomes" id="UP000276215">
    <property type="component" value="Unassembled WGS sequence"/>
</dbReference>
<evidence type="ECO:0000256" key="1">
    <source>
        <dbReference type="ARBA" id="ARBA00022737"/>
    </source>
</evidence>
<gene>
    <name evidence="4" type="ORF">L873DRAFT_1794106</name>
</gene>
<evidence type="ECO:0000313" key="4">
    <source>
        <dbReference type="EMBL" id="RPA92712.1"/>
    </source>
</evidence>
<evidence type="ECO:0000313" key="5">
    <source>
        <dbReference type="Proteomes" id="UP000276215"/>
    </source>
</evidence>
<feature type="domain" description="Nephrocystin 3-like N-terminal" evidence="3">
    <location>
        <begin position="132"/>
        <end position="297"/>
    </location>
</feature>
<dbReference type="AlphaFoldDB" id="A0A3N4J2Z3"/>
<sequence length="401" mass="45001">MKEVAKNLREEAKLCLHESLRQVKEGSLLQDSRLENMESMNNEILRNTMNTNYNTQMQVQILADVYNKMYQLFQSSTNYDKETGKANIPQIEIHCTELLKSLLFSPDDLATTVQTSLRYGHGASLGEKDRANWIMKSQRINTWLTCTTSSTLLINGNGEHKKISSLSFITALLVQSLTQSDIPVLHFFCGDNSSTSSITGGPAGLMRSLTAQLLTHYDFDLTSIRHSRSWTAPKSVKILCTLFNSLVAQLLTNTLLFILIDGITYFENADCREEICLIIQRLHEIAQGAGALVKILVMAPGKSRYIVKGLQEEEEEAGHGNEGMGWGVLHAPANPDGGRVGLSVPYWERRTSRSVTDLRVAEQQGDEGSDSEDEDEDDRSKRRKGKSRRRRAREGRRESAE</sequence>
<dbReference type="STRING" id="1336337.A0A3N4J2Z3"/>
<reference evidence="4 5" key="1">
    <citation type="journal article" date="2018" name="Nat. Ecol. Evol.">
        <title>Pezizomycetes genomes reveal the molecular basis of ectomycorrhizal truffle lifestyle.</title>
        <authorList>
            <person name="Murat C."/>
            <person name="Payen T."/>
            <person name="Noel B."/>
            <person name="Kuo A."/>
            <person name="Morin E."/>
            <person name="Chen J."/>
            <person name="Kohler A."/>
            <person name="Krizsan K."/>
            <person name="Balestrini R."/>
            <person name="Da Silva C."/>
            <person name="Montanini B."/>
            <person name="Hainaut M."/>
            <person name="Levati E."/>
            <person name="Barry K.W."/>
            <person name="Belfiori B."/>
            <person name="Cichocki N."/>
            <person name="Clum A."/>
            <person name="Dockter R.B."/>
            <person name="Fauchery L."/>
            <person name="Guy J."/>
            <person name="Iotti M."/>
            <person name="Le Tacon F."/>
            <person name="Lindquist E.A."/>
            <person name="Lipzen A."/>
            <person name="Malagnac F."/>
            <person name="Mello A."/>
            <person name="Molinier V."/>
            <person name="Miyauchi S."/>
            <person name="Poulain J."/>
            <person name="Riccioni C."/>
            <person name="Rubini A."/>
            <person name="Sitrit Y."/>
            <person name="Splivallo R."/>
            <person name="Traeger S."/>
            <person name="Wang M."/>
            <person name="Zifcakova L."/>
            <person name="Wipf D."/>
            <person name="Zambonelli A."/>
            <person name="Paolocci F."/>
            <person name="Nowrousian M."/>
            <person name="Ottonello S."/>
            <person name="Baldrian P."/>
            <person name="Spatafora J.W."/>
            <person name="Henrissat B."/>
            <person name="Nagy L.G."/>
            <person name="Aury J.M."/>
            <person name="Wincker P."/>
            <person name="Grigoriev I.V."/>
            <person name="Bonfante P."/>
            <person name="Martin F.M."/>
        </authorList>
    </citation>
    <scope>NUCLEOTIDE SEQUENCE [LARGE SCALE GENOMIC DNA]</scope>
    <source>
        <strain evidence="4 5">120613-1</strain>
    </source>
</reference>
<dbReference type="PANTHER" id="PTHR40619:SF3">
    <property type="entry name" value="FUNGAL STAND N-TERMINAL GOODBYE DOMAIN-CONTAINING PROTEIN"/>
    <property type="match status" value="1"/>
</dbReference>
<feature type="compositionally biased region" description="Acidic residues" evidence="2">
    <location>
        <begin position="364"/>
        <end position="377"/>
    </location>
</feature>
<feature type="region of interest" description="Disordered" evidence="2">
    <location>
        <begin position="355"/>
        <end position="401"/>
    </location>
</feature>
<dbReference type="OrthoDB" id="5419927at2759"/>
<name>A0A3N4J2Z3_9PEZI</name>
<dbReference type="EMBL" id="ML120467">
    <property type="protein sequence ID" value="RPA92712.1"/>
    <property type="molecule type" value="Genomic_DNA"/>
</dbReference>
<dbReference type="PANTHER" id="PTHR40619">
    <property type="entry name" value="FUNGAL STAND N-TERMINAL GOODBYE DOMAIN-CONTAINING PROTEIN"/>
    <property type="match status" value="1"/>
</dbReference>
<protein>
    <recommendedName>
        <fullName evidence="3">Nephrocystin 3-like N-terminal domain-containing protein</fullName>
    </recommendedName>
</protein>
<keyword evidence="5" id="KW-1185">Reference proteome</keyword>
<proteinExistence type="predicted"/>
<evidence type="ECO:0000256" key="2">
    <source>
        <dbReference type="SAM" id="MobiDB-lite"/>
    </source>
</evidence>
<organism evidence="4 5">
    <name type="scientific">Choiromyces venosus 120613-1</name>
    <dbReference type="NCBI Taxonomy" id="1336337"/>
    <lineage>
        <taxon>Eukaryota</taxon>
        <taxon>Fungi</taxon>
        <taxon>Dikarya</taxon>
        <taxon>Ascomycota</taxon>
        <taxon>Pezizomycotina</taxon>
        <taxon>Pezizomycetes</taxon>
        <taxon>Pezizales</taxon>
        <taxon>Tuberaceae</taxon>
        <taxon>Choiromyces</taxon>
    </lineage>
</organism>
<evidence type="ECO:0000259" key="3">
    <source>
        <dbReference type="Pfam" id="PF24883"/>
    </source>
</evidence>
<feature type="compositionally biased region" description="Basic residues" evidence="2">
    <location>
        <begin position="381"/>
        <end position="394"/>
    </location>
</feature>
<accession>A0A3N4J2Z3</accession>
<dbReference type="InterPro" id="IPR056884">
    <property type="entry name" value="NPHP3-like_N"/>
</dbReference>
<keyword evidence="1" id="KW-0677">Repeat</keyword>
<dbReference type="Pfam" id="PF24883">
    <property type="entry name" value="NPHP3_N"/>
    <property type="match status" value="1"/>
</dbReference>